<dbReference type="GO" id="GO:0004356">
    <property type="term" value="F:glutamine synthetase activity"/>
    <property type="evidence" value="ECO:0007669"/>
    <property type="project" value="InterPro"/>
</dbReference>
<name>A0AAJ1BJK2_9GAMM</name>
<dbReference type="Gene3D" id="3.30.590.10">
    <property type="entry name" value="Glutamine synthetase/guanido kinase, catalytic domain"/>
    <property type="match status" value="1"/>
</dbReference>
<dbReference type="PANTHER" id="PTHR43785:SF3">
    <property type="entry name" value="GS CATALYTIC DOMAIN-CONTAINING PROTEIN"/>
    <property type="match status" value="1"/>
</dbReference>
<feature type="domain" description="GS catalytic" evidence="9">
    <location>
        <begin position="113"/>
        <end position="451"/>
    </location>
</feature>
<dbReference type="SUPFAM" id="SSF54368">
    <property type="entry name" value="Glutamine synthetase, N-terminal domain"/>
    <property type="match status" value="1"/>
</dbReference>
<dbReference type="InterPro" id="IPR008146">
    <property type="entry name" value="Gln_synth_cat_dom"/>
</dbReference>
<accession>A0AAJ1BJK2</accession>
<keyword evidence="4" id="KW-0547">Nucleotide-binding</keyword>
<reference evidence="10 11" key="1">
    <citation type="submission" date="2022-02" db="EMBL/GenBank/DDBJ databases">
        <title>The genome sequence of Shewanella sp. 3B26.</title>
        <authorList>
            <person name="Du J."/>
        </authorList>
    </citation>
    <scope>NUCLEOTIDE SEQUENCE [LARGE SCALE GENOMIC DNA]</scope>
    <source>
        <strain evidence="10 11">3B26</strain>
    </source>
</reference>
<dbReference type="PROSITE" id="PS51987">
    <property type="entry name" value="GS_CATALYTIC"/>
    <property type="match status" value="1"/>
</dbReference>
<dbReference type="SUPFAM" id="SSF55931">
    <property type="entry name" value="Glutamine synthetase/guanido kinase"/>
    <property type="match status" value="1"/>
</dbReference>
<dbReference type="PANTHER" id="PTHR43785">
    <property type="entry name" value="GAMMA-GLUTAMYLPUTRESCINE SYNTHETASE"/>
    <property type="match status" value="1"/>
</dbReference>
<evidence type="ECO:0000259" key="9">
    <source>
        <dbReference type="PROSITE" id="PS51987"/>
    </source>
</evidence>
<dbReference type="SMART" id="SM01230">
    <property type="entry name" value="Gln-synt_C"/>
    <property type="match status" value="1"/>
</dbReference>
<evidence type="ECO:0000256" key="4">
    <source>
        <dbReference type="ARBA" id="ARBA00022741"/>
    </source>
</evidence>
<dbReference type="EMBL" id="JAKUDL010000003">
    <property type="protein sequence ID" value="MCH4294959.1"/>
    <property type="molecule type" value="Genomic_DNA"/>
</dbReference>
<keyword evidence="6" id="KW-0460">Magnesium</keyword>
<dbReference type="FunFam" id="3.10.20.70:FF:000011">
    <property type="entry name" value="Glutamine synthetase"/>
    <property type="match status" value="1"/>
</dbReference>
<comment type="similarity">
    <text evidence="2 7 8">Belongs to the glutamine synthetase family.</text>
</comment>
<dbReference type="GO" id="GO:0006542">
    <property type="term" value="P:glutamine biosynthetic process"/>
    <property type="evidence" value="ECO:0007669"/>
    <property type="project" value="InterPro"/>
</dbReference>
<evidence type="ECO:0000256" key="8">
    <source>
        <dbReference type="RuleBase" id="RU000384"/>
    </source>
</evidence>
<dbReference type="AlphaFoldDB" id="A0AAJ1BJK2"/>
<evidence type="ECO:0000256" key="7">
    <source>
        <dbReference type="PROSITE-ProRule" id="PRU01331"/>
    </source>
</evidence>
<evidence type="ECO:0000256" key="6">
    <source>
        <dbReference type="ARBA" id="ARBA00022842"/>
    </source>
</evidence>
<gene>
    <name evidence="10" type="ORF">MJ923_11650</name>
</gene>
<protein>
    <submittedName>
        <fullName evidence="10">Glutamine synthetase family protein</fullName>
    </submittedName>
</protein>
<keyword evidence="11" id="KW-1185">Reference proteome</keyword>
<proteinExistence type="inferred from homology"/>
<evidence type="ECO:0000256" key="3">
    <source>
        <dbReference type="ARBA" id="ARBA00022598"/>
    </source>
</evidence>
<sequence length="451" mass="50135">MEKLIAFLKEKKITEVECVISDMTGIARGKIAPVDKFIAEQGMRLPESVLLQTVTGDYVDDDTYYELLNEADVDFLCVPDENAVFELPWCVEATAQVIHDVYDRMGNPIELSPRNVLKKVLKLYEDKGWEPVIAPEMEFYLVARNGDPDLPLNPPLGRSGLPEAGRQSFSIDAANEYDPLFEDMYEWCEAQGLFIDTLIHEDGPAQMEINFSHGNALSLADQVFVFKRTLREAALKHNVCATFMAKPVTNEPGSAMHIHQSVVDKKTGKNIFTKEDGTKSANFLGFIAGLQRYIPEFLPLMAPSVNSFRRFLPGTSAPVNLEWGEENRTCGLRIPESSPQNRRIENRIPGADANCYLAIAASLLAGYIGMVEGLKPTNPALGRANESRTAEANHLPLTLEEALVALGESDAARKYLGDAFTTGFVAVKQAELENFRRVVSAWEREFLLLTV</sequence>
<dbReference type="Pfam" id="PF00120">
    <property type="entry name" value="Gln-synt_C"/>
    <property type="match status" value="1"/>
</dbReference>
<dbReference type="InterPro" id="IPR036651">
    <property type="entry name" value="Gln_synt_N_sf"/>
</dbReference>
<dbReference type="FunFam" id="3.30.590.10:FF:000005">
    <property type="entry name" value="Probable glutamine synthetase"/>
    <property type="match status" value="1"/>
</dbReference>
<dbReference type="Gene3D" id="3.10.20.70">
    <property type="entry name" value="Glutamine synthetase, N-terminal domain"/>
    <property type="match status" value="1"/>
</dbReference>
<keyword evidence="5" id="KW-0067">ATP-binding</keyword>
<evidence type="ECO:0000256" key="2">
    <source>
        <dbReference type="ARBA" id="ARBA00009897"/>
    </source>
</evidence>
<dbReference type="RefSeq" id="WP_126167854.1">
    <property type="nucleotide sequence ID" value="NZ_JAKUDL010000003.1"/>
</dbReference>
<evidence type="ECO:0000313" key="11">
    <source>
        <dbReference type="Proteomes" id="UP001297581"/>
    </source>
</evidence>
<evidence type="ECO:0000256" key="5">
    <source>
        <dbReference type="ARBA" id="ARBA00022840"/>
    </source>
</evidence>
<dbReference type="PROSITE" id="PS00181">
    <property type="entry name" value="GLNA_ATP"/>
    <property type="match status" value="1"/>
</dbReference>
<organism evidence="10 11">
    <name type="scientific">Shewanella zhuhaiensis</name>
    <dbReference type="NCBI Taxonomy" id="2919576"/>
    <lineage>
        <taxon>Bacteria</taxon>
        <taxon>Pseudomonadati</taxon>
        <taxon>Pseudomonadota</taxon>
        <taxon>Gammaproteobacteria</taxon>
        <taxon>Alteromonadales</taxon>
        <taxon>Shewanellaceae</taxon>
        <taxon>Shewanella</taxon>
    </lineage>
</organism>
<dbReference type="InterPro" id="IPR014746">
    <property type="entry name" value="Gln_synth/guanido_kin_cat_dom"/>
</dbReference>
<dbReference type="GO" id="GO:0005524">
    <property type="term" value="F:ATP binding"/>
    <property type="evidence" value="ECO:0007669"/>
    <property type="project" value="UniProtKB-KW"/>
</dbReference>
<evidence type="ECO:0000313" key="10">
    <source>
        <dbReference type="EMBL" id="MCH4294959.1"/>
    </source>
</evidence>
<evidence type="ECO:0000256" key="1">
    <source>
        <dbReference type="ARBA" id="ARBA00001946"/>
    </source>
</evidence>
<comment type="caution">
    <text evidence="10">The sequence shown here is derived from an EMBL/GenBank/DDBJ whole genome shotgun (WGS) entry which is preliminary data.</text>
</comment>
<comment type="cofactor">
    <cofactor evidence="1">
        <name>Mg(2+)</name>
        <dbReference type="ChEBI" id="CHEBI:18420"/>
    </cofactor>
</comment>
<dbReference type="GO" id="GO:0006598">
    <property type="term" value="P:polyamine catabolic process"/>
    <property type="evidence" value="ECO:0007669"/>
    <property type="project" value="TreeGrafter"/>
</dbReference>
<dbReference type="InterPro" id="IPR027303">
    <property type="entry name" value="Gln_synth_gly_rich_site"/>
</dbReference>
<dbReference type="Proteomes" id="UP001297581">
    <property type="component" value="Unassembled WGS sequence"/>
</dbReference>
<keyword evidence="3" id="KW-0436">Ligase</keyword>